<keyword evidence="3" id="KW-1185">Reference proteome</keyword>
<protein>
    <submittedName>
        <fullName evidence="2">Uncharacterized protein</fullName>
    </submittedName>
</protein>
<organism evidence="2 3">
    <name type="scientific">Lithohypha guttulata</name>
    <dbReference type="NCBI Taxonomy" id="1690604"/>
    <lineage>
        <taxon>Eukaryota</taxon>
        <taxon>Fungi</taxon>
        <taxon>Dikarya</taxon>
        <taxon>Ascomycota</taxon>
        <taxon>Pezizomycotina</taxon>
        <taxon>Eurotiomycetes</taxon>
        <taxon>Chaetothyriomycetidae</taxon>
        <taxon>Chaetothyriales</taxon>
        <taxon>Trichomeriaceae</taxon>
        <taxon>Lithohypha</taxon>
    </lineage>
</organism>
<feature type="region of interest" description="Disordered" evidence="1">
    <location>
        <begin position="412"/>
        <end position="440"/>
    </location>
</feature>
<reference evidence="2 3" key="1">
    <citation type="submission" date="2023-08" db="EMBL/GenBank/DDBJ databases">
        <title>Black Yeasts Isolated from many extreme environments.</title>
        <authorList>
            <person name="Coleine C."/>
            <person name="Stajich J.E."/>
            <person name="Selbmann L."/>
        </authorList>
    </citation>
    <scope>NUCLEOTIDE SEQUENCE [LARGE SCALE GENOMIC DNA]</scope>
    <source>
        <strain evidence="2 3">CCFEE 5885</strain>
    </source>
</reference>
<feature type="compositionally biased region" description="Low complexity" evidence="1">
    <location>
        <begin position="413"/>
        <end position="426"/>
    </location>
</feature>
<name>A0ABR0KP22_9EURO</name>
<sequence length="484" mass="47642">MLSGQLRGYAGPLLSAQPTDASLPCCPQCYPAGGNSTAIITTGVLSTSGTIVLPGGITGGATGGVTGGATTTNTAIIGGIGPILTPGGSTVTITATATEPVTLTQSTLSIETITPTNTTGTPVTTSGFNTIVGCGTARGCGTVVGSGTVYLAPFGFPAVTSSGTVSGCAPTIVGCGTMLATTGTFTGTADLTACGEGTGYATMIGSGTVWPAGFMDMISFVSSGTVTGSGRVKGCGYLTGTGTFTVSEPFTTTSTPGVTPTVNVYVSYCPPEAGGLMRLAGNGSDNAYAVSPALIDANRNDAINGSAAYLSYAIDALLSGARNYTAGNFTAGNSTSGLLCHVCPEDSGICCPPYTDCGSDGHCPWSALVGCGYARFGVNLVDVRNSSTSLGMGKLPEGNGLGLSLLRAPGLPGSKKTGGSTGSADGVEGGGGGDEEAGLSDAQKLRRRIAEVGGAGVKRDGLGHEHNHDHLKAHRVGLAHVHGH</sequence>
<evidence type="ECO:0000256" key="1">
    <source>
        <dbReference type="SAM" id="MobiDB-lite"/>
    </source>
</evidence>
<dbReference type="Proteomes" id="UP001345013">
    <property type="component" value="Unassembled WGS sequence"/>
</dbReference>
<accession>A0ABR0KP22</accession>
<dbReference type="EMBL" id="JAVRRG010000002">
    <property type="protein sequence ID" value="KAK5102304.1"/>
    <property type="molecule type" value="Genomic_DNA"/>
</dbReference>
<comment type="caution">
    <text evidence="2">The sequence shown here is derived from an EMBL/GenBank/DDBJ whole genome shotgun (WGS) entry which is preliminary data.</text>
</comment>
<evidence type="ECO:0000313" key="2">
    <source>
        <dbReference type="EMBL" id="KAK5102304.1"/>
    </source>
</evidence>
<evidence type="ECO:0000313" key="3">
    <source>
        <dbReference type="Proteomes" id="UP001345013"/>
    </source>
</evidence>
<gene>
    <name evidence="2" type="ORF">LTR24_000214</name>
</gene>
<proteinExistence type="predicted"/>